<feature type="compositionally biased region" description="Basic and acidic residues" evidence="1">
    <location>
        <begin position="68"/>
        <end position="81"/>
    </location>
</feature>
<gene>
    <name evidence="2" type="ORF">CB0940_06138</name>
    <name evidence="3" type="ORF">RHO25_003366</name>
</gene>
<feature type="compositionally biased region" description="Polar residues" evidence="1">
    <location>
        <begin position="1"/>
        <end position="14"/>
    </location>
</feature>
<proteinExistence type="predicted"/>
<dbReference type="AlphaFoldDB" id="A0A2G5I008"/>
<evidence type="ECO:0000313" key="2">
    <source>
        <dbReference type="EMBL" id="PIA98134.1"/>
    </source>
</evidence>
<dbReference type="EMBL" id="LKMD01000102">
    <property type="protein sequence ID" value="PIA98134.1"/>
    <property type="molecule type" value="Genomic_DNA"/>
</dbReference>
<accession>A0A2G5I008</accession>
<dbReference type="OrthoDB" id="3636794at2759"/>
<feature type="compositionally biased region" description="Low complexity" evidence="1">
    <location>
        <begin position="19"/>
        <end position="28"/>
    </location>
</feature>
<dbReference type="Proteomes" id="UP001302367">
    <property type="component" value="Chromosome 2"/>
</dbReference>
<evidence type="ECO:0000256" key="1">
    <source>
        <dbReference type="SAM" id="MobiDB-lite"/>
    </source>
</evidence>
<protein>
    <submittedName>
        <fullName evidence="2">Uncharacterized protein</fullName>
    </submittedName>
</protein>
<sequence length="215" mass="21708">MPQTTHQTHATNPAASEVPPKAQQKAPAGAEDRLPESVHPTGNSDKVNHSQGHSYVPNKIAQALPTKIEQKVPDSIHDTSGKKSGGPPAGSHAASSQVPPGVQQKAPASVEDKLPNKVHDTGNPGKESHDQGHTHVPQGVAQTLPTGVEKAVPDAVHDTSGKKSGGISNVPEAGTTGTTGNRMQTVNSGVTTGGALGAGPTVPGSTDTAGPTGRY</sequence>
<dbReference type="Proteomes" id="UP000230605">
    <property type="component" value="Chromosome 2"/>
</dbReference>
<organism evidence="2 4">
    <name type="scientific">Cercospora beticola</name>
    <name type="common">Sugarbeet leaf spot fungus</name>
    <dbReference type="NCBI Taxonomy" id="122368"/>
    <lineage>
        <taxon>Eukaryota</taxon>
        <taxon>Fungi</taxon>
        <taxon>Dikarya</taxon>
        <taxon>Ascomycota</taxon>
        <taxon>Pezizomycotina</taxon>
        <taxon>Dothideomycetes</taxon>
        <taxon>Dothideomycetidae</taxon>
        <taxon>Mycosphaerellales</taxon>
        <taxon>Mycosphaerellaceae</taxon>
        <taxon>Cercospora</taxon>
    </lineage>
</organism>
<evidence type="ECO:0000313" key="3">
    <source>
        <dbReference type="EMBL" id="WPA98753.1"/>
    </source>
</evidence>
<reference evidence="3 5" key="2">
    <citation type="submission" date="2023-09" db="EMBL/GenBank/DDBJ databases">
        <title>Complete-Gapless Cercospora beticola genome.</title>
        <authorList>
            <person name="Wyatt N.A."/>
            <person name="Spanner R.E."/>
            <person name="Bolton M.D."/>
        </authorList>
    </citation>
    <scope>NUCLEOTIDE SEQUENCE [LARGE SCALE GENOMIC DNA]</scope>
    <source>
        <strain evidence="3">Cb09-40</strain>
    </source>
</reference>
<dbReference type="EMBL" id="CP134185">
    <property type="protein sequence ID" value="WPA98753.1"/>
    <property type="molecule type" value="Genomic_DNA"/>
</dbReference>
<feature type="compositionally biased region" description="Polar residues" evidence="1">
    <location>
        <begin position="40"/>
        <end position="53"/>
    </location>
</feature>
<feature type="compositionally biased region" description="Polar residues" evidence="1">
    <location>
        <begin position="175"/>
        <end position="190"/>
    </location>
</feature>
<evidence type="ECO:0000313" key="4">
    <source>
        <dbReference type="Proteomes" id="UP000230605"/>
    </source>
</evidence>
<evidence type="ECO:0000313" key="5">
    <source>
        <dbReference type="Proteomes" id="UP001302367"/>
    </source>
</evidence>
<keyword evidence="5" id="KW-1185">Reference proteome</keyword>
<name>A0A2G5I008_CERBT</name>
<reference evidence="2 4" key="1">
    <citation type="submission" date="2015-10" db="EMBL/GenBank/DDBJ databases">
        <title>The cercosporin biosynthetic gene cluster was horizontally transferred to several fungal lineages and shown to be expanded in Cercospora beticola based on microsynteny with recipient genomes.</title>
        <authorList>
            <person name="De Jonge R."/>
            <person name="Ebert M.K."/>
            <person name="Suttle J.C."/>
            <person name="Jurick Ii W.M."/>
            <person name="Secor G.A."/>
            <person name="Thomma B.P."/>
            <person name="Van De Peer Y."/>
            <person name="Bolton M.D."/>
        </authorList>
    </citation>
    <scope>NUCLEOTIDE SEQUENCE [LARGE SCALE GENOMIC DNA]</scope>
    <source>
        <strain evidence="2 4">09-40</strain>
    </source>
</reference>
<feature type="compositionally biased region" description="Basic and acidic residues" evidence="1">
    <location>
        <begin position="110"/>
        <end position="133"/>
    </location>
</feature>
<feature type="region of interest" description="Disordered" evidence="1">
    <location>
        <begin position="1"/>
        <end position="142"/>
    </location>
</feature>
<feature type="region of interest" description="Disordered" evidence="1">
    <location>
        <begin position="156"/>
        <end position="215"/>
    </location>
</feature>